<evidence type="ECO:0000256" key="4">
    <source>
        <dbReference type="SAM" id="SignalP"/>
    </source>
</evidence>
<dbReference type="PROSITE" id="PS51318">
    <property type="entry name" value="TAT"/>
    <property type="match status" value="1"/>
</dbReference>
<dbReference type="Proteomes" id="UP000281647">
    <property type="component" value="Unassembled WGS sequence"/>
</dbReference>
<sequence>MERRSFIKSIGLAGATVAGAALAAPAIAQDVRHWRLLHAYPKGYPVYGTAPNVFAEFVGKASGGRLKVQVYGAGEVVPAFETMDAVSSGAAQVGFGTSYFWKGKEPAMQFITGLPFGMTVQEQNAWFTAGGLELSQKVYERLGCKFFVAGNSGTQMGGWFNREIESTASFSGLKMRMPGMGGEVLSALGATIVNLPGGELLPSMQSGAIDACEWIGPYLDQAFGFHKVAKYYYYPGWQEPSGINDLFVNMDEWNKLPEDLQAIVAAGAELANAHVINELTARNPVAQKQLMDEKVEFRPFSNETLIDLANKSGEVINDLASKDPLSREVVDHILNFRAAVMGATALSEQAVLMARSLDYKYANLNGG</sequence>
<evidence type="ECO:0000313" key="6">
    <source>
        <dbReference type="Proteomes" id="UP000281647"/>
    </source>
</evidence>
<dbReference type="GO" id="GO:0055085">
    <property type="term" value="P:transmembrane transport"/>
    <property type="evidence" value="ECO:0007669"/>
    <property type="project" value="InterPro"/>
</dbReference>
<dbReference type="PANTHER" id="PTHR33376:SF5">
    <property type="entry name" value="EXTRACYTOPLASMIC SOLUTE RECEPTOR PROTEIN"/>
    <property type="match status" value="1"/>
</dbReference>
<feature type="binding site" evidence="2">
    <location>
        <position position="176"/>
    </location>
    <ligand>
        <name>substrate</name>
    </ligand>
</feature>
<keyword evidence="3" id="KW-0479">Metal-binding</keyword>
<dbReference type="NCBIfam" id="NF037995">
    <property type="entry name" value="TRAP_S1"/>
    <property type="match status" value="1"/>
</dbReference>
<name>A0A432V4E8_9HYPH</name>
<gene>
    <name evidence="5" type="ORF">EET67_14285</name>
</gene>
<dbReference type="GO" id="GO:0046872">
    <property type="term" value="F:metal ion binding"/>
    <property type="evidence" value="ECO:0007669"/>
    <property type="project" value="UniProtKB-KW"/>
</dbReference>
<reference evidence="5 6" key="1">
    <citation type="submission" date="2018-11" db="EMBL/GenBank/DDBJ databases">
        <title>Pseudaminobacter arsenicus sp. nov., an arsenic-resistant bacterium isolated from arsenic-rich aquifers.</title>
        <authorList>
            <person name="Mu Y."/>
        </authorList>
    </citation>
    <scope>NUCLEOTIDE SEQUENCE [LARGE SCALE GENOMIC DNA]</scope>
    <source>
        <strain evidence="5 6">CB3</strain>
    </source>
</reference>
<evidence type="ECO:0000313" key="5">
    <source>
        <dbReference type="EMBL" id="RUM97036.1"/>
    </source>
</evidence>
<dbReference type="InterPro" id="IPR038404">
    <property type="entry name" value="TRAP_DctP_sf"/>
</dbReference>
<dbReference type="Gene3D" id="3.40.190.170">
    <property type="entry name" value="Bacterial extracellular solute-binding protein, family 7"/>
    <property type="match status" value="1"/>
</dbReference>
<feature type="binding site" evidence="3">
    <location>
        <position position="214"/>
    </location>
    <ligand>
        <name>Na(+)</name>
        <dbReference type="ChEBI" id="CHEBI:29101"/>
    </ligand>
</feature>
<dbReference type="PIRSF" id="PIRSF039026">
    <property type="entry name" value="SiaP"/>
    <property type="match status" value="1"/>
</dbReference>
<evidence type="ECO:0000256" key="1">
    <source>
        <dbReference type="ARBA" id="ARBA00022729"/>
    </source>
</evidence>
<dbReference type="Pfam" id="PF03480">
    <property type="entry name" value="DctP"/>
    <property type="match status" value="1"/>
</dbReference>
<keyword evidence="6" id="KW-1185">Reference proteome</keyword>
<feature type="binding site" evidence="2">
    <location>
        <position position="155"/>
    </location>
    <ligand>
        <name>substrate</name>
    </ligand>
</feature>
<evidence type="ECO:0000256" key="2">
    <source>
        <dbReference type="PIRSR" id="PIRSR039026-1"/>
    </source>
</evidence>
<dbReference type="RefSeq" id="WP_128627209.1">
    <property type="nucleotide sequence ID" value="NZ_RKST01000014.1"/>
</dbReference>
<feature type="binding site" evidence="3">
    <location>
        <position position="239"/>
    </location>
    <ligand>
        <name>substrate</name>
    </ligand>
</feature>
<dbReference type="EMBL" id="RKST01000014">
    <property type="protein sequence ID" value="RUM97036.1"/>
    <property type="molecule type" value="Genomic_DNA"/>
</dbReference>
<organism evidence="5 6">
    <name type="scientific">Borborobacter arsenicus</name>
    <dbReference type="NCBI Taxonomy" id="1851146"/>
    <lineage>
        <taxon>Bacteria</taxon>
        <taxon>Pseudomonadati</taxon>
        <taxon>Pseudomonadota</taxon>
        <taxon>Alphaproteobacteria</taxon>
        <taxon>Hyphomicrobiales</taxon>
        <taxon>Phyllobacteriaceae</taxon>
        <taxon>Borborobacter</taxon>
    </lineage>
</organism>
<feature type="binding site" evidence="3">
    <location>
        <position position="213"/>
    </location>
    <ligand>
        <name>substrate</name>
    </ligand>
</feature>
<evidence type="ECO:0000256" key="3">
    <source>
        <dbReference type="PIRSR" id="PIRSR039026-2"/>
    </source>
</evidence>
<protein>
    <submittedName>
        <fullName evidence="5">TRAP transporter substrate-binding protein</fullName>
    </submittedName>
</protein>
<comment type="caution">
    <text evidence="5">The sequence shown here is derived from an EMBL/GenBank/DDBJ whole genome shotgun (WGS) entry which is preliminary data.</text>
</comment>
<dbReference type="InterPro" id="IPR026289">
    <property type="entry name" value="SBP_TakP-like"/>
</dbReference>
<dbReference type="OrthoDB" id="9780733at2"/>
<dbReference type="InterPro" id="IPR018389">
    <property type="entry name" value="DctP_fam"/>
</dbReference>
<keyword evidence="1 4" id="KW-0732">Signal</keyword>
<dbReference type="GO" id="GO:0031317">
    <property type="term" value="C:tripartite ATP-independent periplasmic transporter complex"/>
    <property type="evidence" value="ECO:0007669"/>
    <property type="project" value="InterPro"/>
</dbReference>
<dbReference type="PANTHER" id="PTHR33376">
    <property type="match status" value="1"/>
</dbReference>
<feature type="chain" id="PRO_5019577046" evidence="4">
    <location>
        <begin position="24"/>
        <end position="367"/>
    </location>
</feature>
<dbReference type="Gene3D" id="3.40.190.10">
    <property type="entry name" value="Periplasmic binding protein-like II"/>
    <property type="match status" value="1"/>
</dbReference>
<accession>A0A432V4E8</accession>
<feature type="signal peptide" evidence="4">
    <location>
        <begin position="1"/>
        <end position="23"/>
    </location>
</feature>
<dbReference type="AlphaFoldDB" id="A0A432V4E8"/>
<proteinExistence type="predicted"/>
<dbReference type="CDD" id="cd13604">
    <property type="entry name" value="PBP2_TRAP_ketoacid_lactate_like"/>
    <property type="match status" value="1"/>
</dbReference>
<dbReference type="InterPro" id="IPR006311">
    <property type="entry name" value="TAT_signal"/>
</dbReference>